<dbReference type="SUPFAM" id="SSF52540">
    <property type="entry name" value="P-loop containing nucleoside triphosphate hydrolases"/>
    <property type="match status" value="2"/>
</dbReference>
<dbReference type="Gene3D" id="3.40.50.10810">
    <property type="entry name" value="Tandem AAA-ATPase domain"/>
    <property type="match status" value="1"/>
</dbReference>
<dbReference type="InterPro" id="IPR014001">
    <property type="entry name" value="Helicase_ATP-bd"/>
</dbReference>
<evidence type="ECO:0000313" key="12">
    <source>
        <dbReference type="EMBL" id="KAF0700328.1"/>
    </source>
</evidence>
<dbReference type="EMBL" id="CAADRA010005149">
    <property type="protein sequence ID" value="VFT86025.1"/>
    <property type="molecule type" value="Genomic_DNA"/>
</dbReference>
<evidence type="ECO:0000256" key="4">
    <source>
        <dbReference type="ARBA" id="ARBA00022801"/>
    </source>
</evidence>
<evidence type="ECO:0000256" key="6">
    <source>
        <dbReference type="ARBA" id="ARBA00022840"/>
    </source>
</evidence>
<keyword evidence="6" id="KW-0067">ATP-binding</keyword>
<dbReference type="SMART" id="SM00490">
    <property type="entry name" value="HELICc"/>
    <property type="match status" value="1"/>
</dbReference>
<dbReference type="InterPro" id="IPR049730">
    <property type="entry name" value="SNF2/RAD54-like_C"/>
</dbReference>
<name>A0A485KM66_9STRA</name>
<keyword evidence="7" id="KW-0238">DNA-binding</keyword>
<proteinExistence type="inferred from homology"/>
<dbReference type="CDD" id="cd18007">
    <property type="entry name" value="DEXHc_ATRX-like"/>
    <property type="match status" value="1"/>
</dbReference>
<comment type="similarity">
    <text evidence="2">Belongs to the SNF2/RAD54 helicase family.</text>
</comment>
<dbReference type="OrthoDB" id="2020972at2759"/>
<dbReference type="EMBL" id="VJMH01005128">
    <property type="protein sequence ID" value="KAF0700328.1"/>
    <property type="molecule type" value="Genomic_DNA"/>
</dbReference>
<evidence type="ECO:0000256" key="5">
    <source>
        <dbReference type="ARBA" id="ARBA00022806"/>
    </source>
</evidence>
<evidence type="ECO:0000313" key="14">
    <source>
        <dbReference type="Proteomes" id="UP000332933"/>
    </source>
</evidence>
<feature type="domain" description="Helicase ATP-binding" evidence="10">
    <location>
        <begin position="120"/>
        <end position="337"/>
    </location>
</feature>
<dbReference type="GO" id="GO:0003677">
    <property type="term" value="F:DNA binding"/>
    <property type="evidence" value="ECO:0007669"/>
    <property type="project" value="UniProtKB-KW"/>
</dbReference>
<evidence type="ECO:0000256" key="2">
    <source>
        <dbReference type="ARBA" id="ARBA00007025"/>
    </source>
</evidence>
<dbReference type="Pfam" id="PF00271">
    <property type="entry name" value="Helicase_C"/>
    <property type="match status" value="1"/>
</dbReference>
<dbReference type="GO" id="GO:0005524">
    <property type="term" value="F:ATP binding"/>
    <property type="evidence" value="ECO:0007669"/>
    <property type="project" value="UniProtKB-KW"/>
</dbReference>
<comment type="subcellular location">
    <subcellularLocation>
        <location evidence="1">Nucleus</location>
    </subcellularLocation>
</comment>
<feature type="domain" description="Helicase C-terminal" evidence="11">
    <location>
        <begin position="531"/>
        <end position="717"/>
    </location>
</feature>
<reference evidence="13 14" key="1">
    <citation type="submission" date="2019-03" db="EMBL/GenBank/DDBJ databases">
        <authorList>
            <person name="Gaulin E."/>
            <person name="Dumas B."/>
        </authorList>
    </citation>
    <scope>NUCLEOTIDE SEQUENCE [LARGE SCALE GENOMIC DNA]</scope>
    <source>
        <strain evidence="13">CBS 568.67</strain>
    </source>
</reference>
<dbReference type="PANTHER" id="PTHR45797:SF1">
    <property type="entry name" value="HELICASE ARIP4"/>
    <property type="match status" value="1"/>
</dbReference>
<evidence type="ECO:0000256" key="1">
    <source>
        <dbReference type="ARBA" id="ARBA00004123"/>
    </source>
</evidence>
<dbReference type="InterPro" id="IPR027417">
    <property type="entry name" value="P-loop_NTPase"/>
</dbReference>
<gene>
    <name evidence="13" type="primary">Aste57867_9141</name>
    <name evidence="12" type="ORF">As57867_009105</name>
    <name evidence="13" type="ORF">ASTE57867_9141</name>
</gene>
<evidence type="ECO:0000256" key="3">
    <source>
        <dbReference type="ARBA" id="ARBA00022741"/>
    </source>
</evidence>
<feature type="region of interest" description="Disordered" evidence="9">
    <location>
        <begin position="566"/>
        <end position="592"/>
    </location>
</feature>
<keyword evidence="3" id="KW-0547">Nucleotide-binding</keyword>
<dbReference type="InterPro" id="IPR038718">
    <property type="entry name" value="SNF2-like_sf"/>
</dbReference>
<dbReference type="GO" id="GO:0016887">
    <property type="term" value="F:ATP hydrolysis activity"/>
    <property type="evidence" value="ECO:0007669"/>
    <property type="project" value="InterPro"/>
</dbReference>
<keyword evidence="4" id="KW-0378">Hydrolase</keyword>
<evidence type="ECO:0000259" key="11">
    <source>
        <dbReference type="PROSITE" id="PS51194"/>
    </source>
</evidence>
<dbReference type="Gene3D" id="3.40.50.300">
    <property type="entry name" value="P-loop containing nucleotide triphosphate hydrolases"/>
    <property type="match status" value="1"/>
</dbReference>
<dbReference type="Pfam" id="PF00176">
    <property type="entry name" value="SNF2-rel_dom"/>
    <property type="match status" value="1"/>
</dbReference>
<dbReference type="CDD" id="cd18793">
    <property type="entry name" value="SF2_C_SNF"/>
    <property type="match status" value="1"/>
</dbReference>
<dbReference type="PROSITE" id="PS51192">
    <property type="entry name" value="HELICASE_ATP_BIND_1"/>
    <property type="match status" value="1"/>
</dbReference>
<feature type="region of interest" description="Disordered" evidence="9">
    <location>
        <begin position="443"/>
        <end position="490"/>
    </location>
</feature>
<dbReference type="InterPro" id="IPR044574">
    <property type="entry name" value="ARIP4-like"/>
</dbReference>
<dbReference type="Proteomes" id="UP000332933">
    <property type="component" value="Unassembled WGS sequence"/>
</dbReference>
<protein>
    <submittedName>
        <fullName evidence="13">Aste57867_9141 protein</fullName>
    </submittedName>
</protein>
<dbReference type="PROSITE" id="PS51194">
    <property type="entry name" value="HELICASE_CTER"/>
    <property type="match status" value="1"/>
</dbReference>
<dbReference type="InterPro" id="IPR001650">
    <property type="entry name" value="Helicase_C-like"/>
</dbReference>
<dbReference type="InterPro" id="IPR000330">
    <property type="entry name" value="SNF2_N"/>
</dbReference>
<keyword evidence="5" id="KW-0347">Helicase</keyword>
<evidence type="ECO:0000313" key="13">
    <source>
        <dbReference type="EMBL" id="VFT86025.1"/>
    </source>
</evidence>
<organism evidence="13 14">
    <name type="scientific">Aphanomyces stellatus</name>
    <dbReference type="NCBI Taxonomy" id="120398"/>
    <lineage>
        <taxon>Eukaryota</taxon>
        <taxon>Sar</taxon>
        <taxon>Stramenopiles</taxon>
        <taxon>Oomycota</taxon>
        <taxon>Saprolegniomycetes</taxon>
        <taxon>Saprolegniales</taxon>
        <taxon>Verrucalvaceae</taxon>
        <taxon>Aphanomyces</taxon>
    </lineage>
</organism>
<dbReference type="GO" id="GO:0004386">
    <property type="term" value="F:helicase activity"/>
    <property type="evidence" value="ECO:0007669"/>
    <property type="project" value="UniProtKB-KW"/>
</dbReference>
<evidence type="ECO:0000259" key="10">
    <source>
        <dbReference type="PROSITE" id="PS51192"/>
    </source>
</evidence>
<dbReference type="PANTHER" id="PTHR45797">
    <property type="entry name" value="RAD54-LIKE"/>
    <property type="match status" value="1"/>
</dbReference>
<sequence>MMVDADDECCCGFIPCLCVSEAEALQAKKLSDLRTMLQTTTGPCDLCLMMPCLCDGDALEEEPEIPQEDPSKSSKRVLPIDAYGRVELLRNETDSSGTWIAAELEEILKPHQREGVEFLVQHVSNDQGCILADYMGLGKTLQLISTIHSYIVDGIPQHAKRTALVLCPTVCILNWSQEFQKWLSPASLQLCPIFQMETHNSYKSNTAARIQVLEEWKATGGVLIMGYEMFRLLLNPSRVISEPCLDVVTHVSTGVLQVADKKQQLVDRQLRQVMSLLCAPGPDLVALDEGHRIKDPASLLCMSLEKLATKKRIVLTGYPLQNSLSEYWCMVNFSRPGYLEAYEQFRARYEKPILDGDVEMSTKLTQLLAPVVLRRGRQLLNAHLPTKKEWIVHCHLSPLQRQMYLDFLDRDGMEKKQWDLFTAYATLLQIINHPDVVHNRMMNAMDDGTDDENEDTKSVAADDGWAPVLSTTKPKPKKRKRPETTPGSLDWAKPSLHADYETGVVHHSGKMTVLLQLIRERYTIQMLSESNLDGVNSKLAGDKVVVFSQSVTTLQCVGRFLAQEDEPVSERSTKAAPRTKKPAKRVSTTKSKAKPKGVNYLVIDGSLSSNKRMEYINTFSDKSSGVDVLLVSTRAGAEGINLHAANRLVLFDVSWNPSHDHQSMCRSHRIGQTKDVHVYRFVSHDTMEAKIYDQQVKKVGLSSNIVDSTAMQSTATTSSSFFAAPQEPLTSTTPHPLSGDAVLDKCLAQAGPWVPKYFEAISTGMDE</sequence>
<evidence type="ECO:0000256" key="8">
    <source>
        <dbReference type="ARBA" id="ARBA00023242"/>
    </source>
</evidence>
<keyword evidence="14" id="KW-1185">Reference proteome</keyword>
<dbReference type="SMART" id="SM00487">
    <property type="entry name" value="DEXDc"/>
    <property type="match status" value="1"/>
</dbReference>
<accession>A0A485KM66</accession>
<evidence type="ECO:0000256" key="9">
    <source>
        <dbReference type="SAM" id="MobiDB-lite"/>
    </source>
</evidence>
<reference evidence="12" key="2">
    <citation type="submission" date="2019-06" db="EMBL/GenBank/DDBJ databases">
        <title>Genomics analysis of Aphanomyces spp. identifies a new class of oomycete effector associated with host adaptation.</title>
        <authorList>
            <person name="Gaulin E."/>
        </authorList>
    </citation>
    <scope>NUCLEOTIDE SEQUENCE</scope>
    <source>
        <strain evidence="12">CBS 578.67</strain>
    </source>
</reference>
<dbReference type="AlphaFoldDB" id="A0A485KM66"/>
<keyword evidence="8" id="KW-0539">Nucleus</keyword>
<dbReference type="GO" id="GO:0005634">
    <property type="term" value="C:nucleus"/>
    <property type="evidence" value="ECO:0007669"/>
    <property type="project" value="UniProtKB-SubCell"/>
</dbReference>
<evidence type="ECO:0000256" key="7">
    <source>
        <dbReference type="ARBA" id="ARBA00023125"/>
    </source>
</evidence>